<feature type="domain" description="Calcineurin-like phosphoesterase" evidence="1">
    <location>
        <begin position="18"/>
        <end position="227"/>
    </location>
</feature>
<name>A0AA40FBS5_9PEZI</name>
<dbReference type="CDD" id="cd07379">
    <property type="entry name" value="MPP_239FB"/>
    <property type="match status" value="1"/>
</dbReference>
<dbReference type="Proteomes" id="UP001172155">
    <property type="component" value="Unassembled WGS sequence"/>
</dbReference>
<dbReference type="InterPro" id="IPR029052">
    <property type="entry name" value="Metallo-depent_PP-like"/>
</dbReference>
<accession>A0AA40FBS5</accession>
<dbReference type="GO" id="GO:0016787">
    <property type="term" value="F:hydrolase activity"/>
    <property type="evidence" value="ECO:0007669"/>
    <property type="project" value="InterPro"/>
</dbReference>
<protein>
    <submittedName>
        <fullName evidence="2">Metallo-dependent phosphatase-like protein</fullName>
    </submittedName>
</protein>
<dbReference type="InterPro" id="IPR004843">
    <property type="entry name" value="Calcineurin-like_PHP"/>
</dbReference>
<evidence type="ECO:0000259" key="1">
    <source>
        <dbReference type="Pfam" id="PF00149"/>
    </source>
</evidence>
<organism evidence="2 3">
    <name type="scientific">Schizothecium vesticola</name>
    <dbReference type="NCBI Taxonomy" id="314040"/>
    <lineage>
        <taxon>Eukaryota</taxon>
        <taxon>Fungi</taxon>
        <taxon>Dikarya</taxon>
        <taxon>Ascomycota</taxon>
        <taxon>Pezizomycotina</taxon>
        <taxon>Sordariomycetes</taxon>
        <taxon>Sordariomycetidae</taxon>
        <taxon>Sordariales</taxon>
        <taxon>Schizotheciaceae</taxon>
        <taxon>Schizothecium</taxon>
    </lineage>
</organism>
<dbReference type="Gene3D" id="3.60.21.10">
    <property type="match status" value="1"/>
</dbReference>
<gene>
    <name evidence="2" type="ORF">B0T18DRAFT_315181</name>
</gene>
<dbReference type="Pfam" id="PF00149">
    <property type="entry name" value="Metallophos"/>
    <property type="match status" value="1"/>
</dbReference>
<dbReference type="SUPFAM" id="SSF56300">
    <property type="entry name" value="Metallo-dependent phosphatases"/>
    <property type="match status" value="1"/>
</dbReference>
<evidence type="ECO:0000313" key="2">
    <source>
        <dbReference type="EMBL" id="KAK0754717.1"/>
    </source>
</evidence>
<dbReference type="EMBL" id="JAUKUD010000001">
    <property type="protein sequence ID" value="KAK0754717.1"/>
    <property type="molecule type" value="Genomic_DNA"/>
</dbReference>
<dbReference type="PANTHER" id="PTHR12905:SF16">
    <property type="entry name" value="SER_THR PROTEIN PHOSPHATASE FAMILY PROTEIN (AFU_ORTHOLOGUE AFUA_1G06000)"/>
    <property type="match status" value="1"/>
</dbReference>
<dbReference type="AlphaFoldDB" id="A0AA40FBS5"/>
<sequence>MDREEAPQKQGRATRRTRIVCISDTHNSTAVKIPKGDVLIHAGDLTNQGSCSELSKAVQWLEKLDFEAKIVIAGNHDITLDKRFYAQLGHKFHNQEPQDLAACESLLTTSPTITYLCNESATIRLRNPAGPMTEFKVYGSPHVPHCGLWAFCYGPDPHPDLKTLPSSSGKEIWDAIPLDTDILVTHTPALAHCDYSPISERHLGCEDLRQALGRVRPRLHVCGHVHQARGAERLRWQLGHEADEAYPASVASTEIWQDPNPDPLSAKMSLIDLTRRGGNRPLDFENTLSSGGAASLDLGAGRRETCVVNCAITATSWPHMGGKKTRKPIVVDLDLPVGE</sequence>
<comment type="caution">
    <text evidence="2">The sequence shown here is derived from an EMBL/GenBank/DDBJ whole genome shotgun (WGS) entry which is preliminary data.</text>
</comment>
<reference evidence="2" key="1">
    <citation type="submission" date="2023-06" db="EMBL/GenBank/DDBJ databases">
        <title>Genome-scale phylogeny and comparative genomics of the fungal order Sordariales.</title>
        <authorList>
            <consortium name="Lawrence Berkeley National Laboratory"/>
            <person name="Hensen N."/>
            <person name="Bonometti L."/>
            <person name="Westerberg I."/>
            <person name="Brannstrom I.O."/>
            <person name="Guillou S."/>
            <person name="Cros-Aarteil S."/>
            <person name="Calhoun S."/>
            <person name="Haridas S."/>
            <person name="Kuo A."/>
            <person name="Mondo S."/>
            <person name="Pangilinan J."/>
            <person name="Riley R."/>
            <person name="LaButti K."/>
            <person name="Andreopoulos B."/>
            <person name="Lipzen A."/>
            <person name="Chen C."/>
            <person name="Yanf M."/>
            <person name="Daum C."/>
            <person name="Ng V."/>
            <person name="Clum A."/>
            <person name="Steindorff A."/>
            <person name="Ohm R."/>
            <person name="Martin F."/>
            <person name="Silar P."/>
            <person name="Natvig D."/>
            <person name="Lalanne C."/>
            <person name="Gautier V."/>
            <person name="Ament-velasquez S.L."/>
            <person name="Kruys A."/>
            <person name="Hutchinson M.I."/>
            <person name="Powell A.J."/>
            <person name="Barry K."/>
            <person name="Miller A.N."/>
            <person name="Grigoriev I.V."/>
            <person name="Debuchy R."/>
            <person name="Gladieux P."/>
            <person name="Thoren M.H."/>
            <person name="Johannesson H."/>
        </authorList>
    </citation>
    <scope>NUCLEOTIDE SEQUENCE</scope>
    <source>
        <strain evidence="2">SMH3187-1</strain>
    </source>
</reference>
<dbReference type="PANTHER" id="PTHR12905">
    <property type="entry name" value="METALLOPHOSPHOESTERASE"/>
    <property type="match status" value="1"/>
</dbReference>
<proteinExistence type="predicted"/>
<dbReference type="InterPro" id="IPR051693">
    <property type="entry name" value="UPF0046_metallophosphoest"/>
</dbReference>
<evidence type="ECO:0000313" key="3">
    <source>
        <dbReference type="Proteomes" id="UP001172155"/>
    </source>
</evidence>
<keyword evidence="3" id="KW-1185">Reference proteome</keyword>